<dbReference type="Proteomes" id="UP000316624">
    <property type="component" value="Unassembled WGS sequence"/>
</dbReference>
<accession>A0A562KGM3</accession>
<evidence type="ECO:0000313" key="2">
    <source>
        <dbReference type="EMBL" id="TWH94546.1"/>
    </source>
</evidence>
<dbReference type="SUPFAM" id="SSF51735">
    <property type="entry name" value="NAD(P)-binding Rossmann-fold domains"/>
    <property type="match status" value="1"/>
</dbReference>
<organism evidence="2 3">
    <name type="scientific">Sphingobium wenxiniae (strain DSM 21828 / CGMCC 1.7748 / JZ-1)</name>
    <dbReference type="NCBI Taxonomy" id="595605"/>
    <lineage>
        <taxon>Bacteria</taxon>
        <taxon>Pseudomonadati</taxon>
        <taxon>Pseudomonadota</taxon>
        <taxon>Alphaproteobacteria</taxon>
        <taxon>Sphingomonadales</taxon>
        <taxon>Sphingomonadaceae</taxon>
        <taxon>Sphingobium</taxon>
    </lineage>
</organism>
<feature type="domain" description="NAD(P)-binding" evidence="1">
    <location>
        <begin position="11"/>
        <end position="200"/>
    </location>
</feature>
<dbReference type="Pfam" id="PF13460">
    <property type="entry name" value="NAD_binding_10"/>
    <property type="match status" value="1"/>
</dbReference>
<name>A0A562KGM3_SPHWJ</name>
<gene>
    <name evidence="2" type="ORF">IQ35_01789</name>
</gene>
<dbReference type="RefSeq" id="WP_145072763.1">
    <property type="nucleotide sequence ID" value="NZ_JACIIY010000003.1"/>
</dbReference>
<dbReference type="InterPro" id="IPR051606">
    <property type="entry name" value="Polyketide_Oxido-like"/>
</dbReference>
<dbReference type="InterPro" id="IPR016040">
    <property type="entry name" value="NAD(P)-bd_dom"/>
</dbReference>
<dbReference type="InterPro" id="IPR036291">
    <property type="entry name" value="NAD(P)-bd_dom_sf"/>
</dbReference>
<dbReference type="Gene3D" id="3.40.50.720">
    <property type="entry name" value="NAD(P)-binding Rossmann-like Domain"/>
    <property type="match status" value="1"/>
</dbReference>
<protein>
    <recommendedName>
        <fullName evidence="1">NAD(P)-binding domain-containing protein</fullName>
    </recommendedName>
</protein>
<dbReference type="AlphaFoldDB" id="A0A562KGM3"/>
<dbReference type="EMBL" id="VLKK01000005">
    <property type="protein sequence ID" value="TWH94546.1"/>
    <property type="molecule type" value="Genomic_DNA"/>
</dbReference>
<keyword evidence="3" id="KW-1185">Reference proteome</keyword>
<dbReference type="PANTHER" id="PTHR43355">
    <property type="entry name" value="FLAVIN REDUCTASE (NADPH)"/>
    <property type="match status" value="1"/>
</dbReference>
<comment type="caution">
    <text evidence="2">The sequence shown here is derived from an EMBL/GenBank/DDBJ whole genome shotgun (WGS) entry which is preliminary data.</text>
</comment>
<reference evidence="2 3" key="1">
    <citation type="journal article" date="2015" name="Stand. Genomic Sci.">
        <title>Genomic Encyclopedia of Bacterial and Archaeal Type Strains, Phase III: the genomes of soil and plant-associated and newly described type strains.</title>
        <authorList>
            <person name="Whitman W.B."/>
            <person name="Woyke T."/>
            <person name="Klenk H.P."/>
            <person name="Zhou Y."/>
            <person name="Lilburn T.G."/>
            <person name="Beck B.J."/>
            <person name="De Vos P."/>
            <person name="Vandamme P."/>
            <person name="Eisen J.A."/>
            <person name="Garrity G."/>
            <person name="Hugenholtz P."/>
            <person name="Kyrpides N.C."/>
        </authorList>
    </citation>
    <scope>NUCLEOTIDE SEQUENCE [LARGE SCALE GENOMIC DNA]</scope>
    <source>
        <strain evidence="2 3">CGMCC 1.7748</strain>
    </source>
</reference>
<dbReference type="GO" id="GO:0016646">
    <property type="term" value="F:oxidoreductase activity, acting on the CH-NH group of donors, NAD or NADP as acceptor"/>
    <property type="evidence" value="ECO:0007669"/>
    <property type="project" value="TreeGrafter"/>
</dbReference>
<proteinExistence type="predicted"/>
<dbReference type="PANTHER" id="PTHR43355:SF2">
    <property type="entry name" value="FLAVIN REDUCTASE (NADPH)"/>
    <property type="match status" value="1"/>
</dbReference>
<sequence>MSDKRNILLIGASGMIGSRIAVEAAARGHDVVGVARNPDRVPGAGTIIPVKGDVYDGAALAALARDADVIVSAVSPRGEGDPMAQARSTAMALVEAASASGKRLIMVGGAGSLSLPDGSALIDQLPDTLLEPRAMLAALDILRRSDVDWTFFSPAATIEPGERTTHYRLGTTTLISDAEGQSRISAEDYAHALVDEIEEPRHIRAQMTIGY</sequence>
<evidence type="ECO:0000313" key="3">
    <source>
        <dbReference type="Proteomes" id="UP000316624"/>
    </source>
</evidence>
<evidence type="ECO:0000259" key="1">
    <source>
        <dbReference type="Pfam" id="PF13460"/>
    </source>
</evidence>